<organism evidence="3 4">
    <name type="scientific">Haemonchus contortus</name>
    <name type="common">Barber pole worm</name>
    <dbReference type="NCBI Taxonomy" id="6289"/>
    <lineage>
        <taxon>Eukaryota</taxon>
        <taxon>Metazoa</taxon>
        <taxon>Ecdysozoa</taxon>
        <taxon>Nematoda</taxon>
        <taxon>Chromadorea</taxon>
        <taxon>Rhabditida</taxon>
        <taxon>Rhabditina</taxon>
        <taxon>Rhabditomorpha</taxon>
        <taxon>Strongyloidea</taxon>
        <taxon>Trichostrongylidae</taxon>
        <taxon>Haemonchus</taxon>
    </lineage>
</organism>
<dbReference type="CDD" id="cd05380">
    <property type="entry name" value="CAP_euk"/>
    <property type="match status" value="1"/>
</dbReference>
<proteinExistence type="predicted"/>
<reference evidence="4" key="1">
    <citation type="submission" date="2020-12" db="UniProtKB">
        <authorList>
            <consortium name="WormBaseParasite"/>
        </authorList>
    </citation>
    <scope>IDENTIFICATION</scope>
    <source>
        <strain evidence="4">MHco3</strain>
    </source>
</reference>
<protein>
    <submittedName>
        <fullName evidence="4">SCP domain-containing protein</fullName>
    </submittedName>
</protein>
<dbReference type="Proteomes" id="UP000025227">
    <property type="component" value="Unplaced"/>
</dbReference>
<dbReference type="SMART" id="SM00198">
    <property type="entry name" value="SCP"/>
    <property type="match status" value="1"/>
</dbReference>
<dbReference type="InterPro" id="IPR014044">
    <property type="entry name" value="CAP_dom"/>
</dbReference>
<dbReference type="WBParaSite" id="HCON_00135380-00001">
    <property type="protein sequence ID" value="HCON_00135380-00001"/>
    <property type="gene ID" value="HCON_00135380"/>
</dbReference>
<dbReference type="OrthoDB" id="5876828at2759"/>
<dbReference type="InterPro" id="IPR035940">
    <property type="entry name" value="CAP_sf"/>
</dbReference>
<dbReference type="AlphaFoldDB" id="A0A7I4YUF0"/>
<accession>A0A7I4YUF0</accession>
<sequence length="230" mass="25409">MTTTPHSTVTPTTTMSTTPTSTVRPAINRICPHNNYMNDRIRANALMAHNYRRSRLAQGLVVNKRGRTLPPATNMLQLLYNCSLETSAVMSAMNCSATGSSRLPSGVEENHYLVPKGEAKYRRDAIIEGVKKWWSQIRIDGGIGQGVTYTQYNVGKPITWFTRMAWATTQTFGCGVRSCGNNWSVVCHYMPGGNKLNQVIYKKGQPCSQCPKMTYCDSSTKLCVPVSAAT</sequence>
<name>A0A7I4YUF0_HAECO</name>
<evidence type="ECO:0000313" key="4">
    <source>
        <dbReference type="WBParaSite" id="HCON_00135380-00001"/>
    </source>
</evidence>
<dbReference type="SUPFAM" id="SSF55797">
    <property type="entry name" value="PR-1-like"/>
    <property type="match status" value="1"/>
</dbReference>
<dbReference type="Pfam" id="PF00188">
    <property type="entry name" value="CAP"/>
    <property type="match status" value="1"/>
</dbReference>
<feature type="domain" description="SCP" evidence="2">
    <location>
        <begin position="40"/>
        <end position="197"/>
    </location>
</feature>
<feature type="region of interest" description="Disordered" evidence="1">
    <location>
        <begin position="1"/>
        <end position="21"/>
    </location>
</feature>
<evidence type="ECO:0000256" key="1">
    <source>
        <dbReference type="SAM" id="MobiDB-lite"/>
    </source>
</evidence>
<dbReference type="PANTHER" id="PTHR10334">
    <property type="entry name" value="CYSTEINE-RICH SECRETORY PROTEIN-RELATED"/>
    <property type="match status" value="1"/>
</dbReference>
<dbReference type="OMA" id="AVARCTH"/>
<evidence type="ECO:0000259" key="2">
    <source>
        <dbReference type="SMART" id="SM00198"/>
    </source>
</evidence>
<dbReference type="Gene3D" id="3.40.33.10">
    <property type="entry name" value="CAP"/>
    <property type="match status" value="1"/>
</dbReference>
<dbReference type="InterPro" id="IPR001283">
    <property type="entry name" value="CRISP-related"/>
</dbReference>
<keyword evidence="3" id="KW-1185">Reference proteome</keyword>
<evidence type="ECO:0000313" key="3">
    <source>
        <dbReference type="Proteomes" id="UP000025227"/>
    </source>
</evidence>